<evidence type="ECO:0000313" key="2">
    <source>
        <dbReference type="EMBL" id="CUS41051.1"/>
    </source>
</evidence>
<name>A0A160TB89_9ZZZZ</name>
<organism evidence="2">
    <name type="scientific">hydrothermal vent metagenome</name>
    <dbReference type="NCBI Taxonomy" id="652676"/>
    <lineage>
        <taxon>unclassified sequences</taxon>
        <taxon>metagenomes</taxon>
        <taxon>ecological metagenomes</taxon>
    </lineage>
</organism>
<feature type="transmembrane region" description="Helical" evidence="1">
    <location>
        <begin position="74"/>
        <end position="93"/>
    </location>
</feature>
<dbReference type="EMBL" id="CZQC01000034">
    <property type="protein sequence ID" value="CUS41051.1"/>
    <property type="molecule type" value="Genomic_DNA"/>
</dbReference>
<accession>A0A160TB89</accession>
<protein>
    <recommendedName>
        <fullName evidence="3">Iron uptake protein</fullName>
    </recommendedName>
</protein>
<sequence>MALFWQVTRSYISPVVAAFLGGYLFTWGLVSLLISGMVYLGGDFHNAETVGFLLAFPIFLFMFFWIFIGQRRWLPYGTAFIGGVSMTAAAYGLQTQLIQ</sequence>
<gene>
    <name evidence="2" type="ORF">MGWOODY_Tha1942</name>
</gene>
<keyword evidence="1" id="KW-0812">Transmembrane</keyword>
<feature type="transmembrane region" description="Helical" evidence="1">
    <location>
        <begin position="50"/>
        <end position="68"/>
    </location>
</feature>
<keyword evidence="1" id="KW-0472">Membrane</keyword>
<proteinExistence type="predicted"/>
<dbReference type="AlphaFoldDB" id="A0A160TB89"/>
<keyword evidence="1" id="KW-1133">Transmembrane helix</keyword>
<feature type="transmembrane region" description="Helical" evidence="1">
    <location>
        <begin position="12"/>
        <end position="38"/>
    </location>
</feature>
<evidence type="ECO:0000256" key="1">
    <source>
        <dbReference type="SAM" id="Phobius"/>
    </source>
</evidence>
<reference evidence="2" key="1">
    <citation type="submission" date="2015-10" db="EMBL/GenBank/DDBJ databases">
        <authorList>
            <person name="Gilbert D.G."/>
        </authorList>
    </citation>
    <scope>NUCLEOTIDE SEQUENCE</scope>
</reference>
<evidence type="ECO:0008006" key="3">
    <source>
        <dbReference type="Google" id="ProtNLM"/>
    </source>
</evidence>